<evidence type="ECO:0000313" key="2">
    <source>
        <dbReference type="EMBL" id="AWW29711.1"/>
    </source>
</evidence>
<dbReference type="Pfam" id="PF00535">
    <property type="entry name" value="Glycos_transf_2"/>
    <property type="match status" value="1"/>
</dbReference>
<dbReference type="GO" id="GO:0006487">
    <property type="term" value="P:protein N-linked glycosylation"/>
    <property type="evidence" value="ECO:0007669"/>
    <property type="project" value="TreeGrafter"/>
</dbReference>
<organism evidence="2 3">
    <name type="scientific">Echinicola strongylocentroti</name>
    <dbReference type="NCBI Taxonomy" id="1795355"/>
    <lineage>
        <taxon>Bacteria</taxon>
        <taxon>Pseudomonadati</taxon>
        <taxon>Bacteroidota</taxon>
        <taxon>Cytophagia</taxon>
        <taxon>Cytophagales</taxon>
        <taxon>Cyclobacteriaceae</taxon>
        <taxon>Echinicola</taxon>
    </lineage>
</organism>
<sequence>MKNIRKEQFQQFAIIISCYNEDIAFSYHHYLTFARMNPNVLLCFVNDGSTDNTAAMLKNIQLQSSENIIVLHLKQRKGKANAVREGMLYVHDRYPIQRFGYLDFDLKTTPEEWLQMACSQQNQSNFGVILGKRVLRSGQSALRRVKLSLMGKITRQLIQFILEPKLRDTYCGTKIFHRAIVPLVFDKLFRSSMLFDLEIILRLKQAIGSDTLQNRVLEFSGKHWSGIDDCRLKLQETIVVSVRLVQLFYTYRMAPSLSLKPTSTIKTI</sequence>
<dbReference type="PANTHER" id="PTHR10859">
    <property type="entry name" value="GLYCOSYL TRANSFERASE"/>
    <property type="match status" value="1"/>
</dbReference>
<dbReference type="RefSeq" id="WP_112783109.1">
    <property type="nucleotide sequence ID" value="NZ_CP030041.1"/>
</dbReference>
<accession>A0A2Z4IF41</accession>
<protein>
    <submittedName>
        <fullName evidence="2">Dolichyl-phosphate beta-glucosyltransferase</fullName>
    </submittedName>
</protein>
<name>A0A2Z4IF41_9BACT</name>
<dbReference type="PROSITE" id="PS51257">
    <property type="entry name" value="PROKAR_LIPOPROTEIN"/>
    <property type="match status" value="1"/>
</dbReference>
<dbReference type="PANTHER" id="PTHR10859:SF91">
    <property type="entry name" value="DOLICHYL-PHOSPHATE BETA-GLUCOSYLTRANSFERASE"/>
    <property type="match status" value="1"/>
</dbReference>
<feature type="domain" description="Glycosyltransferase 2-like" evidence="1">
    <location>
        <begin position="14"/>
        <end position="181"/>
    </location>
</feature>
<dbReference type="InterPro" id="IPR029044">
    <property type="entry name" value="Nucleotide-diphossugar_trans"/>
</dbReference>
<dbReference type="Gene3D" id="3.90.550.10">
    <property type="entry name" value="Spore Coat Polysaccharide Biosynthesis Protein SpsA, Chain A"/>
    <property type="match status" value="1"/>
</dbReference>
<reference evidence="2 3" key="1">
    <citation type="submission" date="2018-06" db="EMBL/GenBank/DDBJ databases">
        <title>Echinicola strongylocentroti sp. nov., isolated from a sea urchin Strongylocentrotus intermedius.</title>
        <authorList>
            <person name="Bae S.S."/>
        </authorList>
    </citation>
    <scope>NUCLEOTIDE SEQUENCE [LARGE SCALE GENOMIC DNA]</scope>
    <source>
        <strain evidence="2 3">MEBiC08714</strain>
    </source>
</reference>
<dbReference type="EMBL" id="CP030041">
    <property type="protein sequence ID" value="AWW29711.1"/>
    <property type="molecule type" value="Genomic_DNA"/>
</dbReference>
<keyword evidence="3" id="KW-1185">Reference proteome</keyword>
<dbReference type="GO" id="GO:0016740">
    <property type="term" value="F:transferase activity"/>
    <property type="evidence" value="ECO:0007669"/>
    <property type="project" value="UniProtKB-KW"/>
</dbReference>
<dbReference type="OrthoDB" id="952827at2"/>
<dbReference type="KEGG" id="est:DN752_05995"/>
<dbReference type="AlphaFoldDB" id="A0A2Z4IF41"/>
<evidence type="ECO:0000259" key="1">
    <source>
        <dbReference type="Pfam" id="PF00535"/>
    </source>
</evidence>
<dbReference type="Proteomes" id="UP000248688">
    <property type="component" value="Chromosome"/>
</dbReference>
<dbReference type="InterPro" id="IPR001173">
    <property type="entry name" value="Glyco_trans_2-like"/>
</dbReference>
<evidence type="ECO:0000313" key="3">
    <source>
        <dbReference type="Proteomes" id="UP000248688"/>
    </source>
</evidence>
<dbReference type="SUPFAM" id="SSF53448">
    <property type="entry name" value="Nucleotide-diphospho-sugar transferases"/>
    <property type="match status" value="1"/>
</dbReference>
<keyword evidence="2" id="KW-0808">Transferase</keyword>
<proteinExistence type="predicted"/>
<gene>
    <name evidence="2" type="ORF">DN752_05995</name>
</gene>